<reference evidence="5 6" key="1">
    <citation type="submission" date="2018-02" db="EMBL/GenBank/DDBJ databases">
        <title>Solimicrobium silvestre gen. nov., sp. nov., isolated from alpine forest soil.</title>
        <authorList>
            <person name="Margesin R."/>
            <person name="Albuquerque L."/>
            <person name="Zhang D.-C."/>
            <person name="Froufe H.J.C."/>
            <person name="Severino R."/>
            <person name="Roxo I."/>
            <person name="Egas C."/>
            <person name="Da Costa M.S."/>
        </authorList>
    </citation>
    <scope>NUCLEOTIDE SEQUENCE [LARGE SCALE GENOMIC DNA]</scope>
    <source>
        <strain evidence="5 6">S20-91</strain>
    </source>
</reference>
<comment type="similarity">
    <text evidence="1 3">Belongs to the N-Me-Phe pilin family.</text>
</comment>
<dbReference type="RefSeq" id="WP_105534027.1">
    <property type="nucleotide sequence ID" value="NZ_PUGF01000031.1"/>
</dbReference>
<keyword evidence="6" id="KW-1185">Reference proteome</keyword>
<keyword evidence="4" id="KW-1133">Transmembrane helix</keyword>
<proteinExistence type="inferred from homology"/>
<evidence type="ECO:0000313" key="5">
    <source>
        <dbReference type="EMBL" id="PRC91001.1"/>
    </source>
</evidence>
<keyword evidence="3" id="KW-0281">Fimbrium</keyword>
<dbReference type="EMBL" id="PUGF01000031">
    <property type="protein sequence ID" value="PRC91001.1"/>
    <property type="molecule type" value="Genomic_DNA"/>
</dbReference>
<dbReference type="Pfam" id="PF00114">
    <property type="entry name" value="Pilin"/>
    <property type="match status" value="1"/>
</dbReference>
<feature type="transmembrane region" description="Helical" evidence="4">
    <location>
        <begin position="12"/>
        <end position="33"/>
    </location>
</feature>
<dbReference type="InterPro" id="IPR001082">
    <property type="entry name" value="Pilin"/>
</dbReference>
<comment type="caution">
    <text evidence="5">The sequence shown here is derived from an EMBL/GenBank/DDBJ whole genome shotgun (WGS) entry which is preliminary data.</text>
</comment>
<protein>
    <submittedName>
        <fullName evidence="5">Prepilin-type N-terminal cleavage/methylation domain</fullName>
    </submittedName>
</protein>
<evidence type="ECO:0000256" key="4">
    <source>
        <dbReference type="SAM" id="Phobius"/>
    </source>
</evidence>
<dbReference type="PROSITE" id="PS00409">
    <property type="entry name" value="PROKAR_NTER_METHYL"/>
    <property type="match status" value="1"/>
</dbReference>
<dbReference type="GO" id="GO:0044096">
    <property type="term" value="C:type IV pilus"/>
    <property type="evidence" value="ECO:0007669"/>
    <property type="project" value="TreeGrafter"/>
</dbReference>
<evidence type="ECO:0000256" key="3">
    <source>
        <dbReference type="RuleBase" id="RU000389"/>
    </source>
</evidence>
<sequence length="150" mass="15021">MNTQTTQKGFTLIELMIVIAIIGILAAIAVPQYQTYTVKSKFTEVVGATAPWKLAVELCALDTGALAACANANTTGEVGAAPAATGNLASVVTVANGTITATAVGAAGTPVNGLSGQTYILNPTLNAAGSATMITWVKNTASTCVTQSIC</sequence>
<evidence type="ECO:0000313" key="6">
    <source>
        <dbReference type="Proteomes" id="UP000237839"/>
    </source>
</evidence>
<dbReference type="SUPFAM" id="SSF54523">
    <property type="entry name" value="Pili subunits"/>
    <property type="match status" value="1"/>
</dbReference>
<keyword evidence="4" id="KW-0812">Transmembrane</keyword>
<dbReference type="Proteomes" id="UP000237839">
    <property type="component" value="Unassembled WGS sequence"/>
</dbReference>
<dbReference type="PANTHER" id="PTHR30093:SF34">
    <property type="entry name" value="PREPILIN PEPTIDASE-DEPENDENT PROTEIN D"/>
    <property type="match status" value="1"/>
</dbReference>
<organism evidence="5 6">
    <name type="scientific">Solimicrobium silvestre</name>
    <dbReference type="NCBI Taxonomy" id="2099400"/>
    <lineage>
        <taxon>Bacteria</taxon>
        <taxon>Pseudomonadati</taxon>
        <taxon>Pseudomonadota</taxon>
        <taxon>Betaproteobacteria</taxon>
        <taxon>Burkholderiales</taxon>
        <taxon>Oxalobacteraceae</taxon>
        <taxon>Solimicrobium</taxon>
    </lineage>
</organism>
<dbReference type="AlphaFoldDB" id="A0A2S9GTH5"/>
<dbReference type="OrthoDB" id="8607132at2"/>
<dbReference type="InterPro" id="IPR045584">
    <property type="entry name" value="Pilin-like"/>
</dbReference>
<dbReference type="InterPro" id="IPR012902">
    <property type="entry name" value="N_methyl_site"/>
</dbReference>
<dbReference type="GO" id="GO:0043107">
    <property type="term" value="P:type IV pilus-dependent motility"/>
    <property type="evidence" value="ECO:0007669"/>
    <property type="project" value="TreeGrafter"/>
</dbReference>
<evidence type="ECO:0000256" key="2">
    <source>
        <dbReference type="ARBA" id="ARBA00022481"/>
    </source>
</evidence>
<keyword evidence="4" id="KW-0472">Membrane</keyword>
<dbReference type="NCBIfam" id="TIGR02532">
    <property type="entry name" value="IV_pilin_GFxxxE"/>
    <property type="match status" value="1"/>
</dbReference>
<dbReference type="PANTHER" id="PTHR30093">
    <property type="entry name" value="GENERAL SECRETION PATHWAY PROTEIN G"/>
    <property type="match status" value="1"/>
</dbReference>
<accession>A0A2S9GTH5</accession>
<dbReference type="GO" id="GO:0007155">
    <property type="term" value="P:cell adhesion"/>
    <property type="evidence" value="ECO:0007669"/>
    <property type="project" value="InterPro"/>
</dbReference>
<keyword evidence="2" id="KW-0488">Methylation</keyword>
<dbReference type="Gene3D" id="3.30.700.10">
    <property type="entry name" value="Glycoprotein, Type 4 Pilin"/>
    <property type="match status" value="1"/>
</dbReference>
<dbReference type="Pfam" id="PF07963">
    <property type="entry name" value="N_methyl"/>
    <property type="match status" value="1"/>
</dbReference>
<name>A0A2S9GTH5_9BURK</name>
<gene>
    <name evidence="5" type="ORF">S2091_4297</name>
</gene>
<evidence type="ECO:0000256" key="1">
    <source>
        <dbReference type="ARBA" id="ARBA00005233"/>
    </source>
</evidence>